<dbReference type="PANTHER" id="PTHR30547:SF5">
    <property type="entry name" value="NUCLEASE YHCG-RELATED"/>
    <property type="match status" value="1"/>
</dbReference>
<dbReference type="Gene3D" id="3.40.1350.10">
    <property type="match status" value="1"/>
</dbReference>
<dbReference type="InterPro" id="IPR053148">
    <property type="entry name" value="PD-DEXK-like_domain"/>
</dbReference>
<proteinExistence type="predicted"/>
<name>A0A150S6B1_SORCE</name>
<evidence type="ECO:0000259" key="3">
    <source>
        <dbReference type="Pfam" id="PF17761"/>
    </source>
</evidence>
<reference evidence="4 5" key="1">
    <citation type="submission" date="2014-02" db="EMBL/GenBank/DDBJ databases">
        <title>The small core and large imbalanced accessory genome model reveals a collaborative survival strategy of Sorangium cellulosum strains in nature.</title>
        <authorList>
            <person name="Han K."/>
            <person name="Peng R."/>
            <person name="Blom J."/>
            <person name="Li Y.-Z."/>
        </authorList>
    </citation>
    <scope>NUCLEOTIDE SEQUENCE [LARGE SCALE GENOMIC DNA]</scope>
    <source>
        <strain evidence="4 5">So0149</strain>
    </source>
</reference>
<accession>A0A150S6B1</accession>
<dbReference type="Proteomes" id="UP000075515">
    <property type="component" value="Unassembled WGS sequence"/>
</dbReference>
<dbReference type="InterPro" id="IPR009362">
    <property type="entry name" value="YhcG_C"/>
</dbReference>
<dbReference type="AlphaFoldDB" id="A0A150S6B1"/>
<dbReference type="PANTHER" id="PTHR30547">
    <property type="entry name" value="UNCHARACTERIZED PROTEIN YHCG-RELATED"/>
    <property type="match status" value="1"/>
</dbReference>
<dbReference type="InterPro" id="IPR011856">
    <property type="entry name" value="tRNA_endonuc-like_dom_sf"/>
</dbReference>
<sequence>MSARRSGSGAATTALASPETLLAEVRGMILEARQQTARAVNAGLTLLYWQIGARIRREILRDKRAEYGAEILRTLSVKLAAEFGRGFSEKSLHHMIRFAEAFPDRRIVSALLRELSWSHFLAIIYLKDPLQRSFYAEMCRVERWSTRTLQARIQSMLFERTALSKKSETLIERELTALREEDRFTPDLVFRDPYVLDFLGLQDTYSESELESALLREIEAFLLELGAGFAFLERQKRITLDGDDHYLDLLFYHRRLRRLVAIELKIGSFRPADAGQIELYLRWLDRHERQVGEERPIGLILCAGKKRETVEVLELEPRGIHVAEYLTELPPRELLQRRLHDAVVRTRLRLEQEAASSAPDKTARKRGRRAPSPRKRR</sequence>
<dbReference type="EMBL" id="JEMC01003793">
    <property type="protein sequence ID" value="KYF78507.1"/>
    <property type="molecule type" value="Genomic_DNA"/>
</dbReference>
<dbReference type="Pfam" id="PF06250">
    <property type="entry name" value="YhcG_C"/>
    <property type="match status" value="1"/>
</dbReference>
<evidence type="ECO:0000313" key="5">
    <source>
        <dbReference type="Proteomes" id="UP000075515"/>
    </source>
</evidence>
<feature type="compositionally biased region" description="Basic residues" evidence="1">
    <location>
        <begin position="363"/>
        <end position="377"/>
    </location>
</feature>
<organism evidence="4 5">
    <name type="scientific">Sorangium cellulosum</name>
    <name type="common">Polyangium cellulosum</name>
    <dbReference type="NCBI Taxonomy" id="56"/>
    <lineage>
        <taxon>Bacteria</taxon>
        <taxon>Pseudomonadati</taxon>
        <taxon>Myxococcota</taxon>
        <taxon>Polyangia</taxon>
        <taxon>Polyangiales</taxon>
        <taxon>Polyangiaceae</taxon>
        <taxon>Sorangium</taxon>
    </lineage>
</organism>
<dbReference type="GO" id="GO:0003676">
    <property type="term" value="F:nucleic acid binding"/>
    <property type="evidence" value="ECO:0007669"/>
    <property type="project" value="InterPro"/>
</dbReference>
<comment type="caution">
    <text evidence="4">The sequence shown here is derived from an EMBL/GenBank/DDBJ whole genome shotgun (WGS) entry which is preliminary data.</text>
</comment>
<evidence type="ECO:0000256" key="1">
    <source>
        <dbReference type="SAM" id="MobiDB-lite"/>
    </source>
</evidence>
<dbReference type="InterPro" id="IPR041527">
    <property type="entry name" value="YhcG_N"/>
</dbReference>
<feature type="domain" description="YhcG N-terminal" evidence="3">
    <location>
        <begin position="24"/>
        <end position="160"/>
    </location>
</feature>
<evidence type="ECO:0008006" key="6">
    <source>
        <dbReference type="Google" id="ProtNLM"/>
    </source>
</evidence>
<feature type="region of interest" description="Disordered" evidence="1">
    <location>
        <begin position="352"/>
        <end position="377"/>
    </location>
</feature>
<evidence type="ECO:0000259" key="2">
    <source>
        <dbReference type="Pfam" id="PF06250"/>
    </source>
</evidence>
<dbReference type="Pfam" id="PF17761">
    <property type="entry name" value="DUF1016_N"/>
    <property type="match status" value="1"/>
</dbReference>
<protein>
    <recommendedName>
        <fullName evidence="6">Cytoplasmic protein</fullName>
    </recommendedName>
</protein>
<gene>
    <name evidence="4" type="ORF">BE18_53320</name>
</gene>
<feature type="domain" description="YhcG PDDEXK nuclease" evidence="2">
    <location>
        <begin position="189"/>
        <end position="338"/>
    </location>
</feature>
<evidence type="ECO:0000313" key="4">
    <source>
        <dbReference type="EMBL" id="KYF78507.1"/>
    </source>
</evidence>